<dbReference type="RefSeq" id="WP_070049303.1">
    <property type="nucleotide sequence ID" value="NZ_CBCSDO010000004.1"/>
</dbReference>
<evidence type="ECO:0000313" key="1">
    <source>
        <dbReference type="EMBL" id="OEY69733.1"/>
    </source>
</evidence>
<keyword evidence="2" id="KW-1185">Reference proteome</keyword>
<dbReference type="InterPro" id="IPR010732">
    <property type="entry name" value="T6SS_TssG-like"/>
</dbReference>
<dbReference type="AlphaFoldDB" id="A0A1E7Q6N2"/>
<sequence length="332" mass="37310">MSIKQLQQSPSDFDFYQAVYSVERQYSSEQKRWQGVGRDGFPRQELIRFKSVQHLGFPGQPISKVETRHAEPEQATSINMHVSFFGLTGPSGVLPQHYTELVIDRVKQRDNTMRDFFDVFNHRLISLYYRAWEKYRFACQYEMMPAQQDSFSKVLTTLSGARSELGLYFAGAFSQQNRNAKQLTAMLSQLLAVDVALEPLQGRWLRLDTADQTALASSIRPTGLNARLGDSAMLGSRVWDISSGVELLLSAKQQQAAELLPGSYKNQLMHSLLAEYLPNGYNVRVTLSAPNKAFTAVKLGQSGLSLGKGSCLSVRETQLQKVTRFSYQLTGS</sequence>
<organism evidence="1 2">
    <name type="scientific">Rheinheimera salexigens</name>
    <dbReference type="NCBI Taxonomy" id="1628148"/>
    <lineage>
        <taxon>Bacteria</taxon>
        <taxon>Pseudomonadati</taxon>
        <taxon>Pseudomonadota</taxon>
        <taxon>Gammaproteobacteria</taxon>
        <taxon>Chromatiales</taxon>
        <taxon>Chromatiaceae</taxon>
        <taxon>Rheinheimera</taxon>
    </lineage>
</organism>
<comment type="caution">
    <text evidence="1">The sequence shown here is derived from an EMBL/GenBank/DDBJ whole genome shotgun (WGS) entry which is preliminary data.</text>
</comment>
<dbReference type="STRING" id="1628148.BI198_09280"/>
<dbReference type="EMBL" id="MKEK01000001">
    <property type="protein sequence ID" value="OEY69733.1"/>
    <property type="molecule type" value="Genomic_DNA"/>
</dbReference>
<protein>
    <submittedName>
        <fullName evidence="1">Type VI secretion protein</fullName>
    </submittedName>
</protein>
<dbReference type="NCBIfam" id="TIGR03347">
    <property type="entry name" value="VI_chp_1"/>
    <property type="match status" value="1"/>
</dbReference>
<evidence type="ECO:0000313" key="2">
    <source>
        <dbReference type="Proteomes" id="UP000242258"/>
    </source>
</evidence>
<proteinExistence type="predicted"/>
<reference evidence="2" key="1">
    <citation type="submission" date="2016-09" db="EMBL/GenBank/DDBJ databases">
        <authorList>
            <person name="Wan X."/>
            <person name="Hou S."/>
        </authorList>
    </citation>
    <scope>NUCLEOTIDE SEQUENCE [LARGE SCALE GENOMIC DNA]</scope>
    <source>
        <strain evidence="2">KH87</strain>
    </source>
</reference>
<accession>A0A1E7Q6N2</accession>
<dbReference type="Proteomes" id="UP000242258">
    <property type="component" value="Unassembled WGS sequence"/>
</dbReference>
<dbReference type="PANTHER" id="PTHR35564:SF4">
    <property type="entry name" value="CYTOPLASMIC PROTEIN"/>
    <property type="match status" value="1"/>
</dbReference>
<dbReference type="Pfam" id="PF06996">
    <property type="entry name" value="T6SS_TssG"/>
    <property type="match status" value="1"/>
</dbReference>
<gene>
    <name evidence="1" type="ORF">BI198_09280</name>
</gene>
<dbReference type="OrthoDB" id="1523296at2"/>
<name>A0A1E7Q6N2_9GAMM</name>
<dbReference type="PANTHER" id="PTHR35564">
    <property type="match status" value="1"/>
</dbReference>